<evidence type="ECO:0000256" key="3">
    <source>
        <dbReference type="ARBA" id="ARBA00012448"/>
    </source>
</evidence>
<reference evidence="17 18" key="1">
    <citation type="submission" date="2020-08" db="EMBL/GenBank/DDBJ databases">
        <title>Genomic Encyclopedia of Type Strains, Phase IV (KMG-IV): sequencing the most valuable type-strain genomes for metagenomic binning, comparative biology and taxonomic classification.</title>
        <authorList>
            <person name="Goeker M."/>
        </authorList>
    </citation>
    <scope>NUCLEOTIDE SEQUENCE [LARGE SCALE GENOMIC DNA]</scope>
    <source>
        <strain evidence="17 18">DSM 103377</strain>
    </source>
</reference>
<keyword evidence="9" id="KW-0573">Peptidoglycan synthesis</keyword>
<dbReference type="InterPro" id="IPR001967">
    <property type="entry name" value="Peptidase_S11_N"/>
</dbReference>
<keyword evidence="7 17" id="KW-0378">Hydrolase</keyword>
<evidence type="ECO:0000256" key="7">
    <source>
        <dbReference type="ARBA" id="ARBA00022801"/>
    </source>
</evidence>
<gene>
    <name evidence="17" type="ORF">FHS89_002490</name>
</gene>
<keyword evidence="6 15" id="KW-0732">Signal</keyword>
<evidence type="ECO:0000256" key="13">
    <source>
        <dbReference type="PIRSR" id="PIRSR618044-2"/>
    </source>
</evidence>
<name>A0A840WN33_9RHOB</name>
<evidence type="ECO:0000256" key="10">
    <source>
        <dbReference type="ARBA" id="ARBA00023316"/>
    </source>
</evidence>
<dbReference type="InterPro" id="IPR037167">
    <property type="entry name" value="Peptidase_S11_C_sf"/>
</dbReference>
<keyword evidence="5" id="KW-0645">Protease</keyword>
<dbReference type="GO" id="GO:0009252">
    <property type="term" value="P:peptidoglycan biosynthetic process"/>
    <property type="evidence" value="ECO:0007669"/>
    <property type="project" value="UniProtKB-UniPathway"/>
</dbReference>
<dbReference type="Pfam" id="PF07943">
    <property type="entry name" value="PBP5_C"/>
    <property type="match status" value="1"/>
</dbReference>
<feature type="signal peptide" evidence="15">
    <location>
        <begin position="1"/>
        <end position="23"/>
    </location>
</feature>
<dbReference type="EC" id="3.4.16.4" evidence="3"/>
<dbReference type="Pfam" id="PF00768">
    <property type="entry name" value="Peptidase_S11"/>
    <property type="match status" value="1"/>
</dbReference>
<dbReference type="InterPro" id="IPR018044">
    <property type="entry name" value="Peptidase_S11"/>
</dbReference>
<dbReference type="InterPro" id="IPR012338">
    <property type="entry name" value="Beta-lactam/transpept-like"/>
</dbReference>
<evidence type="ECO:0000256" key="12">
    <source>
        <dbReference type="PIRSR" id="PIRSR618044-1"/>
    </source>
</evidence>
<evidence type="ECO:0000256" key="2">
    <source>
        <dbReference type="ARBA" id="ARBA00007164"/>
    </source>
</evidence>
<evidence type="ECO:0000313" key="18">
    <source>
        <dbReference type="Proteomes" id="UP000553766"/>
    </source>
</evidence>
<keyword evidence="10" id="KW-0961">Cell wall biogenesis/degradation</keyword>
<feature type="domain" description="Peptidase S11 D-Ala-D-Ala carboxypeptidase A C-terminal" evidence="16">
    <location>
        <begin position="267"/>
        <end position="357"/>
    </location>
</feature>
<evidence type="ECO:0000256" key="1">
    <source>
        <dbReference type="ARBA" id="ARBA00004752"/>
    </source>
</evidence>
<evidence type="ECO:0000256" key="5">
    <source>
        <dbReference type="ARBA" id="ARBA00022670"/>
    </source>
</evidence>
<proteinExistence type="inferred from homology"/>
<protein>
    <recommendedName>
        <fullName evidence="3">serine-type D-Ala-D-Ala carboxypeptidase</fullName>
        <ecNumber evidence="3">3.4.16.4</ecNumber>
    </recommendedName>
</protein>
<dbReference type="Proteomes" id="UP000553766">
    <property type="component" value="Unassembled WGS sequence"/>
</dbReference>
<keyword evidence="18" id="KW-1185">Reference proteome</keyword>
<evidence type="ECO:0000256" key="4">
    <source>
        <dbReference type="ARBA" id="ARBA00022645"/>
    </source>
</evidence>
<accession>A0A840WN33</accession>
<dbReference type="GO" id="GO:0071555">
    <property type="term" value="P:cell wall organization"/>
    <property type="evidence" value="ECO:0007669"/>
    <property type="project" value="UniProtKB-KW"/>
</dbReference>
<dbReference type="RefSeq" id="WP_184012088.1">
    <property type="nucleotide sequence ID" value="NZ_JACIJS010000007.1"/>
</dbReference>
<comment type="similarity">
    <text evidence="2 14">Belongs to the peptidase S11 family.</text>
</comment>
<dbReference type="Gene3D" id="3.40.710.10">
    <property type="entry name" value="DD-peptidase/beta-lactamase superfamily"/>
    <property type="match status" value="1"/>
</dbReference>
<dbReference type="SUPFAM" id="SSF56601">
    <property type="entry name" value="beta-lactamase/transpeptidase-like"/>
    <property type="match status" value="1"/>
</dbReference>
<dbReference type="Gene3D" id="2.60.410.10">
    <property type="entry name" value="D-Ala-D-Ala carboxypeptidase, C-terminal domain"/>
    <property type="match status" value="1"/>
</dbReference>
<dbReference type="GO" id="GO:0006508">
    <property type="term" value="P:proteolysis"/>
    <property type="evidence" value="ECO:0007669"/>
    <property type="project" value="UniProtKB-KW"/>
</dbReference>
<evidence type="ECO:0000259" key="16">
    <source>
        <dbReference type="SMART" id="SM00936"/>
    </source>
</evidence>
<dbReference type="PANTHER" id="PTHR21581:SF6">
    <property type="entry name" value="TRAFFICKING PROTEIN PARTICLE COMPLEX SUBUNIT 12"/>
    <property type="match status" value="1"/>
</dbReference>
<dbReference type="GO" id="GO:0008360">
    <property type="term" value="P:regulation of cell shape"/>
    <property type="evidence" value="ECO:0007669"/>
    <property type="project" value="UniProtKB-KW"/>
</dbReference>
<keyword evidence="8" id="KW-0133">Cell shape</keyword>
<comment type="catalytic activity">
    <reaction evidence="11">
        <text>Preferential cleavage: (Ac)2-L-Lys-D-Ala-|-D-Ala. Also transpeptidation of peptidyl-alanyl moieties that are N-acyl substituents of D-alanine.</text>
        <dbReference type="EC" id="3.4.16.4"/>
    </reaction>
</comment>
<evidence type="ECO:0000256" key="15">
    <source>
        <dbReference type="SAM" id="SignalP"/>
    </source>
</evidence>
<evidence type="ECO:0000256" key="8">
    <source>
        <dbReference type="ARBA" id="ARBA00022960"/>
    </source>
</evidence>
<evidence type="ECO:0000256" key="14">
    <source>
        <dbReference type="RuleBase" id="RU004016"/>
    </source>
</evidence>
<organism evidence="17 18">
    <name type="scientific">Rubricella aquisinus</name>
    <dbReference type="NCBI Taxonomy" id="2028108"/>
    <lineage>
        <taxon>Bacteria</taxon>
        <taxon>Pseudomonadati</taxon>
        <taxon>Pseudomonadota</taxon>
        <taxon>Alphaproteobacteria</taxon>
        <taxon>Rhodobacterales</taxon>
        <taxon>Paracoccaceae</taxon>
        <taxon>Rubricella</taxon>
    </lineage>
</organism>
<sequence>MKPKSLLALTTALFLGLTVPAKALDTAATSAMVVDFETGAVLLEKDAHRPIPPASMSKLMTLNMLFEALQDGRFALDDTFTVSEKAWQKGGSKMFLEPRHRPTIEDLIRGIIIHSGNDACIVVAENLAGSEDAFAALMTQRALELGMEDAHFANSTGWPHPDHRMSAFDLVQLGKRMIRDFPEYYPYFAESEFTWDGITQSNRNPLLYTSTVGDGLKTGHTEEAGYGLVGSAAQGDRRVVMMVTGLESSRARAIESERLTAWAFREFENITVMEAGTIAAEAPVWIGTADTVPLMVMEDIRATIPRGAEDSVTAMAVFDGPLPAPIAEGQIVGELIISIPDMADISRPLYAANAVAEGGFMTRVSAAAGLLARDAMTTVFGSE</sequence>
<dbReference type="GO" id="GO:0009002">
    <property type="term" value="F:serine-type D-Ala-D-Ala carboxypeptidase activity"/>
    <property type="evidence" value="ECO:0007669"/>
    <property type="project" value="UniProtKB-EC"/>
</dbReference>
<feature type="binding site" evidence="13">
    <location>
        <position position="217"/>
    </location>
    <ligand>
        <name>substrate</name>
    </ligand>
</feature>
<feature type="active site" description="Proton acceptor" evidence="12">
    <location>
        <position position="58"/>
    </location>
</feature>
<dbReference type="PRINTS" id="PR00725">
    <property type="entry name" value="DADACBPTASE1"/>
</dbReference>
<comment type="caution">
    <text evidence="17">The sequence shown here is derived from an EMBL/GenBank/DDBJ whole genome shotgun (WGS) entry which is preliminary data.</text>
</comment>
<evidence type="ECO:0000256" key="9">
    <source>
        <dbReference type="ARBA" id="ARBA00022984"/>
    </source>
</evidence>
<evidence type="ECO:0000256" key="11">
    <source>
        <dbReference type="ARBA" id="ARBA00034000"/>
    </source>
</evidence>
<dbReference type="PANTHER" id="PTHR21581">
    <property type="entry name" value="D-ALANYL-D-ALANINE CARBOXYPEPTIDASE"/>
    <property type="match status" value="1"/>
</dbReference>
<dbReference type="AlphaFoldDB" id="A0A840WN33"/>
<evidence type="ECO:0000313" key="17">
    <source>
        <dbReference type="EMBL" id="MBB5516459.1"/>
    </source>
</evidence>
<feature type="chain" id="PRO_5032399253" description="serine-type D-Ala-D-Ala carboxypeptidase" evidence="15">
    <location>
        <begin position="24"/>
        <end position="383"/>
    </location>
</feature>
<comment type="pathway">
    <text evidence="1">Cell wall biogenesis; peptidoglycan biosynthesis.</text>
</comment>
<dbReference type="SMART" id="SM00936">
    <property type="entry name" value="PBP5_C"/>
    <property type="match status" value="1"/>
</dbReference>
<dbReference type="InterPro" id="IPR012907">
    <property type="entry name" value="Peptidase_S11_C"/>
</dbReference>
<evidence type="ECO:0000256" key="6">
    <source>
        <dbReference type="ARBA" id="ARBA00022729"/>
    </source>
</evidence>
<dbReference type="UniPathway" id="UPA00219"/>
<feature type="active site" description="Acyl-ester intermediate" evidence="12">
    <location>
        <position position="55"/>
    </location>
</feature>
<feature type="active site" evidence="12">
    <location>
        <position position="115"/>
    </location>
</feature>
<dbReference type="EMBL" id="JACIJS010000007">
    <property type="protein sequence ID" value="MBB5516459.1"/>
    <property type="molecule type" value="Genomic_DNA"/>
</dbReference>
<keyword evidence="4 17" id="KW-0121">Carboxypeptidase</keyword>